<keyword evidence="1" id="KW-0732">Signal</keyword>
<proteinExistence type="predicted"/>
<evidence type="ECO:0000256" key="1">
    <source>
        <dbReference type="SAM" id="SignalP"/>
    </source>
</evidence>
<feature type="chain" id="PRO_5030952524" description="Secreted protein" evidence="1">
    <location>
        <begin position="27"/>
        <end position="99"/>
    </location>
</feature>
<feature type="signal peptide" evidence="1">
    <location>
        <begin position="1"/>
        <end position="26"/>
    </location>
</feature>
<protein>
    <recommendedName>
        <fullName evidence="3">Secreted protein</fullName>
    </recommendedName>
</protein>
<sequence length="99" mass="11261">MLRGAVPVLSALPCVLLLRGSQGCSGSFDSLRFRLNGFAKVHYFCTTQSSCRATLRVDHKLTSFLSTELKLRKGRHLDTRGKDLLHTCRWYYIARRSTL</sequence>
<evidence type="ECO:0008006" key="3">
    <source>
        <dbReference type="Google" id="ProtNLM"/>
    </source>
</evidence>
<accession>A0A7S1Y7H9</accession>
<gene>
    <name evidence="2" type="ORF">GOCE00092_LOCUS11121</name>
</gene>
<reference evidence="2" key="1">
    <citation type="submission" date="2021-01" db="EMBL/GenBank/DDBJ databases">
        <authorList>
            <person name="Corre E."/>
            <person name="Pelletier E."/>
            <person name="Niang G."/>
            <person name="Scheremetjew M."/>
            <person name="Finn R."/>
            <person name="Kale V."/>
            <person name="Holt S."/>
            <person name="Cochrane G."/>
            <person name="Meng A."/>
            <person name="Brown T."/>
            <person name="Cohen L."/>
        </authorList>
    </citation>
    <scope>NUCLEOTIDE SEQUENCE</scope>
    <source>
        <strain evidence="2">CCMP 410</strain>
    </source>
</reference>
<name>A0A7S1Y7H9_9STRA</name>
<organism evidence="2">
    <name type="scientific">Grammatophora oceanica</name>
    <dbReference type="NCBI Taxonomy" id="210454"/>
    <lineage>
        <taxon>Eukaryota</taxon>
        <taxon>Sar</taxon>
        <taxon>Stramenopiles</taxon>
        <taxon>Ochrophyta</taxon>
        <taxon>Bacillariophyta</taxon>
        <taxon>Fragilariophyceae</taxon>
        <taxon>Fragilariophycidae</taxon>
        <taxon>Rhabdonematales</taxon>
        <taxon>Grammatophoraceae</taxon>
        <taxon>Grammatophora</taxon>
    </lineage>
</organism>
<dbReference type="EMBL" id="HBGK01021774">
    <property type="protein sequence ID" value="CAD9282210.1"/>
    <property type="molecule type" value="Transcribed_RNA"/>
</dbReference>
<evidence type="ECO:0000313" key="2">
    <source>
        <dbReference type="EMBL" id="CAD9282210.1"/>
    </source>
</evidence>
<dbReference type="AlphaFoldDB" id="A0A7S1Y7H9"/>